<gene>
    <name evidence="1" type="ORF">IAA63_14215</name>
</gene>
<name>A0A9D1NXB5_9FIRM</name>
<dbReference type="AlphaFoldDB" id="A0A9D1NXB5"/>
<reference evidence="1" key="2">
    <citation type="journal article" date="2021" name="PeerJ">
        <title>Extensive microbial diversity within the chicken gut microbiome revealed by metagenomics and culture.</title>
        <authorList>
            <person name="Gilroy R."/>
            <person name="Ravi A."/>
            <person name="Getino M."/>
            <person name="Pursley I."/>
            <person name="Horton D.L."/>
            <person name="Alikhan N.F."/>
            <person name="Baker D."/>
            <person name="Gharbi K."/>
            <person name="Hall N."/>
            <person name="Watson M."/>
            <person name="Adriaenssens E.M."/>
            <person name="Foster-Nyarko E."/>
            <person name="Jarju S."/>
            <person name="Secka A."/>
            <person name="Antonio M."/>
            <person name="Oren A."/>
            <person name="Chaudhuri R.R."/>
            <person name="La Ragione R."/>
            <person name="Hildebrand F."/>
            <person name="Pallen M.J."/>
        </authorList>
    </citation>
    <scope>NUCLEOTIDE SEQUENCE</scope>
    <source>
        <strain evidence="1">ChiBcec2-4451</strain>
    </source>
</reference>
<evidence type="ECO:0000313" key="2">
    <source>
        <dbReference type="Proteomes" id="UP000886723"/>
    </source>
</evidence>
<sequence length="138" mass="15993">MENLNYVEIEQAKRAGQRALESLYDVQESLGSARNWGIFDLLGGGFLTDMMKHSKIKDAAFQMENARERLLDFQRELKDVNLPLELRMEVGGFLSFADFFFDGLITDYLVQSRIGEAREQVEDAIYQVKHLLERLEQL</sequence>
<proteinExistence type="predicted"/>
<reference evidence="1" key="1">
    <citation type="submission" date="2020-10" db="EMBL/GenBank/DDBJ databases">
        <authorList>
            <person name="Gilroy R."/>
        </authorList>
    </citation>
    <scope>NUCLEOTIDE SEQUENCE</scope>
    <source>
        <strain evidence="1">ChiBcec2-4451</strain>
    </source>
</reference>
<accession>A0A9D1NXB5</accession>
<evidence type="ECO:0000313" key="1">
    <source>
        <dbReference type="EMBL" id="HIV14273.1"/>
    </source>
</evidence>
<protein>
    <submittedName>
        <fullName evidence="1">Uncharacterized protein</fullName>
    </submittedName>
</protein>
<dbReference type="Proteomes" id="UP000886723">
    <property type="component" value="Unassembled WGS sequence"/>
</dbReference>
<organism evidence="1 2">
    <name type="scientific">Candidatus Pullilachnospira stercoravium</name>
    <dbReference type="NCBI Taxonomy" id="2840913"/>
    <lineage>
        <taxon>Bacteria</taxon>
        <taxon>Bacillati</taxon>
        <taxon>Bacillota</taxon>
        <taxon>Clostridia</taxon>
        <taxon>Lachnospirales</taxon>
        <taxon>Lachnospiraceae</taxon>
        <taxon>Lachnospiraceae incertae sedis</taxon>
        <taxon>Candidatus Pullilachnospira</taxon>
    </lineage>
</organism>
<comment type="caution">
    <text evidence="1">The sequence shown here is derived from an EMBL/GenBank/DDBJ whole genome shotgun (WGS) entry which is preliminary data.</text>
</comment>
<dbReference type="EMBL" id="DVON01000293">
    <property type="protein sequence ID" value="HIV14273.1"/>
    <property type="molecule type" value="Genomic_DNA"/>
</dbReference>